<dbReference type="EMBL" id="VSIX01000032">
    <property type="protein sequence ID" value="TYB31628.1"/>
    <property type="molecule type" value="Genomic_DNA"/>
</dbReference>
<evidence type="ECO:0000259" key="1">
    <source>
        <dbReference type="Pfam" id="PF00899"/>
    </source>
</evidence>
<dbReference type="NCBIfam" id="NF006395">
    <property type="entry name" value="PRK08644.1"/>
    <property type="match status" value="1"/>
</dbReference>
<dbReference type="PANTHER" id="PTHR43267:SF3">
    <property type="entry name" value="THIF PROTEIN"/>
    <property type="match status" value="1"/>
</dbReference>
<dbReference type="InterPro" id="IPR012729">
    <property type="entry name" value="ThiF_fam2"/>
</dbReference>
<evidence type="ECO:0000313" key="4">
    <source>
        <dbReference type="Proteomes" id="UP000324143"/>
    </source>
</evidence>
<dbReference type="CDD" id="cd01487">
    <property type="entry name" value="E1_ThiF_like"/>
    <property type="match status" value="1"/>
</dbReference>
<dbReference type="GO" id="GO:0008641">
    <property type="term" value="F:ubiquitin-like modifier activating enzyme activity"/>
    <property type="evidence" value="ECO:0007669"/>
    <property type="project" value="InterPro"/>
</dbReference>
<proteinExistence type="predicted"/>
<name>A0A5D0MK89_9BACT</name>
<accession>A0A5D0MK89</accession>
<protein>
    <submittedName>
        <fullName evidence="3">Sulfur carrier protein ThiS adenylyltransferase ThiF</fullName>
    </submittedName>
</protein>
<gene>
    <name evidence="3" type="primary">thiF</name>
    <name evidence="3" type="ORF">FXF47_03255</name>
</gene>
<comment type="caution">
    <text evidence="3">The sequence shown here is derived from an EMBL/GenBank/DDBJ whole genome shotgun (WGS) entry which is preliminary data.</text>
</comment>
<evidence type="ECO:0000259" key="2">
    <source>
        <dbReference type="Pfam" id="PF14453"/>
    </source>
</evidence>
<dbReference type="NCBIfam" id="TIGR02354">
    <property type="entry name" value="thiF_fam2"/>
    <property type="match status" value="1"/>
</dbReference>
<organism evidence="3 4">
    <name type="scientific">Candidatus Mcinerneyibacterium aminivorans</name>
    <dbReference type="NCBI Taxonomy" id="2703815"/>
    <lineage>
        <taxon>Bacteria</taxon>
        <taxon>Candidatus Macinerneyibacteriota</taxon>
        <taxon>Candidatus Mcinerneyibacteria</taxon>
        <taxon>Candidatus Mcinerneyibacteriales</taxon>
        <taxon>Candidatus Mcinerneyibacteriaceae</taxon>
        <taxon>Candidatus Mcinerneyibacterium</taxon>
    </lineage>
</organism>
<feature type="domain" description="THIF-type NAD/FAD binding fold" evidence="1">
    <location>
        <begin position="78"/>
        <end position="265"/>
    </location>
</feature>
<dbReference type="GO" id="GO:0061504">
    <property type="term" value="P:cyclic threonylcarbamoyladenosine biosynthetic process"/>
    <property type="evidence" value="ECO:0007669"/>
    <property type="project" value="TreeGrafter"/>
</dbReference>
<dbReference type="Gene3D" id="3.40.50.720">
    <property type="entry name" value="NAD(P)-binding Rossmann-like Domain"/>
    <property type="match status" value="1"/>
</dbReference>
<dbReference type="GO" id="GO:0016779">
    <property type="term" value="F:nucleotidyltransferase activity"/>
    <property type="evidence" value="ECO:0007669"/>
    <property type="project" value="UniProtKB-KW"/>
</dbReference>
<keyword evidence="4" id="KW-1185">Reference proteome</keyword>
<feature type="domain" description="ThiS-like ubiquitin" evidence="2">
    <location>
        <begin position="1"/>
        <end position="57"/>
    </location>
</feature>
<dbReference type="InterPro" id="IPR045886">
    <property type="entry name" value="ThiF/MoeB/HesA"/>
</dbReference>
<dbReference type="Proteomes" id="UP000324143">
    <property type="component" value="Unassembled WGS sequence"/>
</dbReference>
<dbReference type="SUPFAM" id="SSF69572">
    <property type="entry name" value="Activating enzymes of the ubiquitin-like proteins"/>
    <property type="match status" value="1"/>
</dbReference>
<dbReference type="InterPro" id="IPR035985">
    <property type="entry name" value="Ubiquitin-activating_enz"/>
</dbReference>
<dbReference type="AlphaFoldDB" id="A0A5D0MK89"/>
<dbReference type="Pfam" id="PF00899">
    <property type="entry name" value="ThiF"/>
    <property type="match status" value="1"/>
</dbReference>
<evidence type="ECO:0000313" key="3">
    <source>
        <dbReference type="EMBL" id="TYB31628.1"/>
    </source>
</evidence>
<dbReference type="InterPro" id="IPR000594">
    <property type="entry name" value="ThiF_NAD_FAD-bd"/>
</dbReference>
<dbReference type="InterPro" id="IPR032726">
    <property type="entry name" value="ThiS-like_dom"/>
</dbReference>
<sequence length="268" mass="30037">MRIYINEREKKIREDVSLFELKEIIKPNADIVIYNGFPVNEDRKLKENDSVVFIEKGKIPSQKQLESLLVSRHTPGVHNRIKKAVVGIAGAGGLGSNVAISLTRMGLGKLIIVDYDVVEPSNLNRQQYFINQIGMLKVKALQDTLKKINPFVEIETYSEKIEESNIDKFFKNCDVIVEAFDKAEEKQMLINYILNNTEKYIVAGSGMAGYGPNNNIVTRKIGKLFICGDGESEAKPGKGLMAPRVGICANHQANQVVRILLNEQKEDD</sequence>
<reference evidence="3" key="1">
    <citation type="submission" date="2019-08" db="EMBL/GenBank/DDBJ databases">
        <title>Genomic characterization of a novel candidate phylum (ARYD3) from a high temperature, high salinity tertiary oil reservoir in north central Oklahoma, USA.</title>
        <authorList>
            <person name="Youssef N.H."/>
            <person name="Yadav A."/>
            <person name="Elshahed M.S."/>
        </authorList>
    </citation>
    <scope>NUCLEOTIDE SEQUENCE [LARGE SCALE GENOMIC DNA]</scope>
    <source>
        <strain evidence="3">ARYD3</strain>
    </source>
</reference>
<dbReference type="Pfam" id="PF14453">
    <property type="entry name" value="ThiS-like"/>
    <property type="match status" value="1"/>
</dbReference>
<dbReference type="GO" id="GO:0061503">
    <property type="term" value="F:tRNA threonylcarbamoyladenosine dehydratase"/>
    <property type="evidence" value="ECO:0007669"/>
    <property type="project" value="TreeGrafter"/>
</dbReference>
<keyword evidence="3" id="KW-0548">Nucleotidyltransferase</keyword>
<dbReference type="PANTHER" id="PTHR43267">
    <property type="entry name" value="TRNA THREONYLCARBAMOYLADENOSINE DEHYDRATASE"/>
    <property type="match status" value="1"/>
</dbReference>
<keyword evidence="3" id="KW-0808">Transferase</keyword>